<evidence type="ECO:0000313" key="2">
    <source>
        <dbReference type="EMBL" id="PUU82332.1"/>
    </source>
</evidence>
<accession>A0A2T7A3L8</accession>
<reference evidence="2 3" key="1">
    <citation type="submission" date="2017-04" db="EMBL/GenBank/DDBJ databases">
        <title>Draft genome sequence of Tuber borchii Vittad., a whitish edible truffle.</title>
        <authorList>
            <consortium name="DOE Joint Genome Institute"/>
            <person name="Murat C."/>
            <person name="Kuo A."/>
            <person name="Barry K.W."/>
            <person name="Clum A."/>
            <person name="Dockter R.B."/>
            <person name="Fauchery L."/>
            <person name="Iotti M."/>
            <person name="Kohler A."/>
            <person name="Labutti K."/>
            <person name="Lindquist E.A."/>
            <person name="Lipzen A."/>
            <person name="Ohm R.A."/>
            <person name="Wang M."/>
            <person name="Grigoriev I.V."/>
            <person name="Zambonelli A."/>
            <person name="Martin F.M."/>
        </authorList>
    </citation>
    <scope>NUCLEOTIDE SEQUENCE [LARGE SCALE GENOMIC DNA]</scope>
    <source>
        <strain evidence="2 3">Tbo3840</strain>
    </source>
</reference>
<protein>
    <submittedName>
        <fullName evidence="2">Uncharacterized protein</fullName>
    </submittedName>
</protein>
<keyword evidence="1" id="KW-0732">Signal</keyword>
<sequence length="71" mass="8248">MFWLWCGIPWAELGVGLAYLMESKGLERTSDRYSALVCKYWYDAVYEVKASYILASSIIHFRSEPPYASWA</sequence>
<organism evidence="2 3">
    <name type="scientific">Tuber borchii</name>
    <name type="common">White truffle</name>
    <dbReference type="NCBI Taxonomy" id="42251"/>
    <lineage>
        <taxon>Eukaryota</taxon>
        <taxon>Fungi</taxon>
        <taxon>Dikarya</taxon>
        <taxon>Ascomycota</taxon>
        <taxon>Pezizomycotina</taxon>
        <taxon>Pezizomycetes</taxon>
        <taxon>Pezizales</taxon>
        <taxon>Tuberaceae</taxon>
        <taxon>Tuber</taxon>
    </lineage>
</organism>
<feature type="signal peptide" evidence="1">
    <location>
        <begin position="1"/>
        <end position="18"/>
    </location>
</feature>
<dbReference type="AlphaFoldDB" id="A0A2T7A3L8"/>
<evidence type="ECO:0000256" key="1">
    <source>
        <dbReference type="SAM" id="SignalP"/>
    </source>
</evidence>
<proteinExistence type="predicted"/>
<gene>
    <name evidence="2" type="ORF">B9Z19DRAFT_1075255</name>
</gene>
<evidence type="ECO:0000313" key="3">
    <source>
        <dbReference type="Proteomes" id="UP000244722"/>
    </source>
</evidence>
<dbReference type="EMBL" id="NESQ01000030">
    <property type="protein sequence ID" value="PUU82332.1"/>
    <property type="molecule type" value="Genomic_DNA"/>
</dbReference>
<keyword evidence="3" id="KW-1185">Reference proteome</keyword>
<dbReference type="Proteomes" id="UP000244722">
    <property type="component" value="Unassembled WGS sequence"/>
</dbReference>
<comment type="caution">
    <text evidence="2">The sequence shown here is derived from an EMBL/GenBank/DDBJ whole genome shotgun (WGS) entry which is preliminary data.</text>
</comment>
<feature type="chain" id="PRO_5015408465" evidence="1">
    <location>
        <begin position="19"/>
        <end position="71"/>
    </location>
</feature>
<name>A0A2T7A3L8_TUBBO</name>